<dbReference type="RefSeq" id="WP_271921253.1">
    <property type="nucleotide sequence ID" value="NZ_JAQNDO010000001.1"/>
</dbReference>
<evidence type="ECO:0000313" key="2">
    <source>
        <dbReference type="Proteomes" id="UP001221411"/>
    </source>
</evidence>
<accession>A0ABT5ES04</accession>
<reference evidence="1 2" key="1">
    <citation type="submission" date="2022-11" db="EMBL/GenBank/DDBJ databases">
        <title>Minimal conservation of predation-associated metabolite biosynthetic gene clusters underscores biosynthetic potential of Myxococcota including descriptions for ten novel species: Archangium lansinium sp. nov., Myxococcus landrumus sp. nov., Nannocystis bai.</title>
        <authorList>
            <person name="Ahearne A."/>
            <person name="Stevens C."/>
            <person name="Dowd S."/>
        </authorList>
    </citation>
    <scope>NUCLEOTIDE SEQUENCE [LARGE SCALE GENOMIC DNA]</scope>
    <source>
        <strain evidence="1 2">RJM3</strain>
    </source>
</reference>
<sequence length="253" mass="29181">MRRRLSPEEQFTQAAHVRELVDVLCAFLEGRKDRAEIARWMGTGWRDEGTRGRVFHDHPGAHEVFSSLEDIEQRYGDDFLVRREDVAVYVEWLTTRGERDVIAPRPLACVFRSIDTLATEMRGTTVRFFLEGLGWLDHARFVSAATGRGFWAVAPFERAGCTEIRVARGTDPTEAAQDLVESLALDTPEVEWMEPQIDHAQLPRWSLWRQDDNGQRYEMSTFLSYSRAVRACAAFDARGHKQMYWVRRQGQGD</sequence>
<name>A0ABT5ES04_9BACT</name>
<dbReference type="EMBL" id="JAQNDO010000001">
    <property type="protein sequence ID" value="MDC0744586.1"/>
    <property type="molecule type" value="Genomic_DNA"/>
</dbReference>
<dbReference type="Proteomes" id="UP001221411">
    <property type="component" value="Unassembled WGS sequence"/>
</dbReference>
<protein>
    <submittedName>
        <fullName evidence="1">Uncharacterized protein</fullName>
    </submittedName>
</protein>
<proteinExistence type="predicted"/>
<organism evidence="1 2">
    <name type="scientific">Polyangium mundeleinium</name>
    <dbReference type="NCBI Taxonomy" id="2995306"/>
    <lineage>
        <taxon>Bacteria</taxon>
        <taxon>Pseudomonadati</taxon>
        <taxon>Myxococcota</taxon>
        <taxon>Polyangia</taxon>
        <taxon>Polyangiales</taxon>
        <taxon>Polyangiaceae</taxon>
        <taxon>Polyangium</taxon>
    </lineage>
</organism>
<gene>
    <name evidence="1" type="ORF">POL67_24860</name>
</gene>
<evidence type="ECO:0000313" key="1">
    <source>
        <dbReference type="EMBL" id="MDC0744586.1"/>
    </source>
</evidence>
<keyword evidence="2" id="KW-1185">Reference proteome</keyword>
<comment type="caution">
    <text evidence="1">The sequence shown here is derived from an EMBL/GenBank/DDBJ whole genome shotgun (WGS) entry which is preliminary data.</text>
</comment>